<dbReference type="Pfam" id="PF00149">
    <property type="entry name" value="Metallophos"/>
    <property type="match status" value="1"/>
</dbReference>
<gene>
    <name evidence="2" type="ORF">ACFO0D_17420</name>
</gene>
<sequence length="422" mass="45055">MSEPLRELRLPALALVALIGARSAGKSTFAARHFAPEEVLSAPAGLAEDEALGAVLAAAGERLARGALAVVDLRLVRPHERRQVVDLARAHDVSAVAVVLDLPRSDLAARLALGEDRASQAAEVTELHRTLPGLEKEGFRRVWVLRRAAEVRGLRVRRVPLAPDRRELTGPFDLIGDVHGCLPELLELLERLGYRVTGDTVTPPPGRRAVFLGDLVDRGPDSAGTLRLVMGMVRSGAALCVPGNHDEKLVRALDGKAVRALHGLDLTLAQLQAAGEAFRTQVRAFVTGLPSHLVLDGGQLVVAHAGLPEHLQGRQSGRVRSFALYGDTTGRLDEHGLPVRRDWAQHYGGEALVVYGHTPVAAPRWVKRTVNIDTGCAFGGHLSALRYPEGQTVSVPARAQYAVPGRPLLEVGPAEAQASLGG</sequence>
<name>A0ABV9ICN7_9DEIO</name>
<dbReference type="SUPFAM" id="SSF56300">
    <property type="entry name" value="Metallo-dependent phosphatases"/>
    <property type="match status" value="1"/>
</dbReference>
<evidence type="ECO:0000313" key="3">
    <source>
        <dbReference type="Proteomes" id="UP001595952"/>
    </source>
</evidence>
<dbReference type="InterPro" id="IPR006186">
    <property type="entry name" value="Ser/Thr-sp_prot-phosphatase"/>
</dbReference>
<dbReference type="PANTHER" id="PTHR42850:SF7">
    <property type="entry name" value="BIS(5'-NUCLEOSYL)-TETRAPHOSPHATASE PRPE [ASYMMETRICAL]"/>
    <property type="match status" value="1"/>
</dbReference>
<dbReference type="InterPro" id="IPR004843">
    <property type="entry name" value="Calcineurin-like_PHP"/>
</dbReference>
<keyword evidence="3" id="KW-1185">Reference proteome</keyword>
<proteinExistence type="predicted"/>
<dbReference type="Gene3D" id="3.60.21.10">
    <property type="match status" value="1"/>
</dbReference>
<organism evidence="2 3">
    <name type="scientific">Deinococcus hohokamensis</name>
    <dbReference type="NCBI Taxonomy" id="309883"/>
    <lineage>
        <taxon>Bacteria</taxon>
        <taxon>Thermotogati</taxon>
        <taxon>Deinococcota</taxon>
        <taxon>Deinococci</taxon>
        <taxon>Deinococcales</taxon>
        <taxon>Deinococcaceae</taxon>
        <taxon>Deinococcus</taxon>
    </lineage>
</organism>
<evidence type="ECO:0000259" key="1">
    <source>
        <dbReference type="Pfam" id="PF00149"/>
    </source>
</evidence>
<dbReference type="PANTHER" id="PTHR42850">
    <property type="entry name" value="METALLOPHOSPHOESTERASE"/>
    <property type="match status" value="1"/>
</dbReference>
<dbReference type="InterPro" id="IPR041780">
    <property type="entry name" value="MPP_PrpE-like"/>
</dbReference>
<protein>
    <submittedName>
        <fullName evidence="2">Metallophosphoesterase</fullName>
    </submittedName>
</protein>
<evidence type="ECO:0000313" key="2">
    <source>
        <dbReference type="EMBL" id="MFC4640112.1"/>
    </source>
</evidence>
<dbReference type="InterPro" id="IPR027417">
    <property type="entry name" value="P-loop_NTPase"/>
</dbReference>
<dbReference type="Proteomes" id="UP001595952">
    <property type="component" value="Unassembled WGS sequence"/>
</dbReference>
<dbReference type="Pfam" id="PF13671">
    <property type="entry name" value="AAA_33"/>
    <property type="match status" value="1"/>
</dbReference>
<dbReference type="PRINTS" id="PR00114">
    <property type="entry name" value="STPHPHTASE"/>
</dbReference>
<feature type="domain" description="Calcineurin-like phosphoesterase" evidence="1">
    <location>
        <begin position="171"/>
        <end position="360"/>
    </location>
</feature>
<dbReference type="EMBL" id="JBHSEI010000014">
    <property type="protein sequence ID" value="MFC4640112.1"/>
    <property type="molecule type" value="Genomic_DNA"/>
</dbReference>
<dbReference type="InterPro" id="IPR050126">
    <property type="entry name" value="Ap4A_hydrolase"/>
</dbReference>
<dbReference type="InterPro" id="IPR029052">
    <property type="entry name" value="Metallo-depent_PP-like"/>
</dbReference>
<dbReference type="RefSeq" id="WP_380063097.1">
    <property type="nucleotide sequence ID" value="NZ_JBHSEI010000014.1"/>
</dbReference>
<reference evidence="3" key="1">
    <citation type="journal article" date="2019" name="Int. J. Syst. Evol. Microbiol.">
        <title>The Global Catalogue of Microorganisms (GCM) 10K type strain sequencing project: providing services to taxonomists for standard genome sequencing and annotation.</title>
        <authorList>
            <consortium name="The Broad Institute Genomics Platform"/>
            <consortium name="The Broad Institute Genome Sequencing Center for Infectious Disease"/>
            <person name="Wu L."/>
            <person name="Ma J."/>
        </authorList>
    </citation>
    <scope>NUCLEOTIDE SEQUENCE [LARGE SCALE GENOMIC DNA]</scope>
    <source>
        <strain evidence="3">CCUG 55995</strain>
    </source>
</reference>
<dbReference type="SUPFAM" id="SSF52540">
    <property type="entry name" value="P-loop containing nucleoside triphosphate hydrolases"/>
    <property type="match status" value="1"/>
</dbReference>
<dbReference type="CDD" id="cd07423">
    <property type="entry name" value="MPP_Prp_like"/>
    <property type="match status" value="1"/>
</dbReference>
<comment type="caution">
    <text evidence="2">The sequence shown here is derived from an EMBL/GenBank/DDBJ whole genome shotgun (WGS) entry which is preliminary data.</text>
</comment>
<dbReference type="Gene3D" id="3.40.50.300">
    <property type="entry name" value="P-loop containing nucleotide triphosphate hydrolases"/>
    <property type="match status" value="1"/>
</dbReference>
<accession>A0ABV9ICN7</accession>